<proteinExistence type="predicted"/>
<evidence type="ECO:0000313" key="3">
    <source>
        <dbReference type="Proteomes" id="UP000541535"/>
    </source>
</evidence>
<gene>
    <name evidence="2" type="ORF">FHS03_002418</name>
</gene>
<reference evidence="2 3" key="1">
    <citation type="submission" date="2020-08" db="EMBL/GenBank/DDBJ databases">
        <title>Genomic Encyclopedia of Type Strains, Phase III (KMG-III): the genomes of soil and plant-associated and newly described type strains.</title>
        <authorList>
            <person name="Whitman W."/>
        </authorList>
    </citation>
    <scope>NUCLEOTIDE SEQUENCE [LARGE SCALE GENOMIC DNA]</scope>
    <source>
        <strain evidence="2 3">CECT 8897</strain>
    </source>
</reference>
<dbReference type="InterPro" id="IPR000073">
    <property type="entry name" value="AB_hydrolase_1"/>
</dbReference>
<evidence type="ECO:0000259" key="1">
    <source>
        <dbReference type="Pfam" id="PF00561"/>
    </source>
</evidence>
<name>A0A7W5BAJ8_9BURK</name>
<dbReference type="InterPro" id="IPR029058">
    <property type="entry name" value="AB_hydrolase_fold"/>
</dbReference>
<dbReference type="Proteomes" id="UP000541535">
    <property type="component" value="Unassembled WGS sequence"/>
</dbReference>
<organism evidence="2 3">
    <name type="scientific">Pseudoduganella violacea</name>
    <dbReference type="NCBI Taxonomy" id="1715466"/>
    <lineage>
        <taxon>Bacteria</taxon>
        <taxon>Pseudomonadati</taxon>
        <taxon>Pseudomonadota</taxon>
        <taxon>Betaproteobacteria</taxon>
        <taxon>Burkholderiales</taxon>
        <taxon>Oxalobacteraceae</taxon>
        <taxon>Telluria group</taxon>
        <taxon>Pseudoduganella</taxon>
    </lineage>
</organism>
<feature type="domain" description="AB hydrolase-1" evidence="1">
    <location>
        <begin position="4"/>
        <end position="225"/>
    </location>
</feature>
<dbReference type="Gene3D" id="3.40.50.1820">
    <property type="entry name" value="alpha/beta hydrolase"/>
    <property type="match status" value="1"/>
</dbReference>
<dbReference type="PRINTS" id="PR00111">
    <property type="entry name" value="ABHYDROLASE"/>
</dbReference>
<protein>
    <submittedName>
        <fullName evidence="2">Pimeloyl-ACP methyl ester carboxylesterase</fullName>
    </submittedName>
</protein>
<dbReference type="AlphaFoldDB" id="A0A7W5BAJ8"/>
<dbReference type="GO" id="GO:0016020">
    <property type="term" value="C:membrane"/>
    <property type="evidence" value="ECO:0007669"/>
    <property type="project" value="TreeGrafter"/>
</dbReference>
<keyword evidence="3" id="KW-1185">Reference proteome</keyword>
<dbReference type="PANTHER" id="PTHR43798">
    <property type="entry name" value="MONOACYLGLYCEROL LIPASE"/>
    <property type="match status" value="1"/>
</dbReference>
<sequence>MSSRSQWSELMKQQESDFRFIAVDLLGYGKSPFPDHVEGAAFSLAHEADAVSAALAAHLDAGEPFHLIGHSYGGATALRLARQMRERVLSLVLFEPVAFHLLAKDDAARVEIEAVVAAILAAGSEQDATRIFIDYWNRAGAFDALAPEQQARFTAQIAKVKLDFQALLGEPASLRDMAALDMPALVLHGQHAPASTRRVAEELAAALPNAALTQTKGGHMAPITHAAAVNPLLAGFLAGTAVLSD</sequence>
<dbReference type="Pfam" id="PF00561">
    <property type="entry name" value="Abhydrolase_1"/>
    <property type="match status" value="1"/>
</dbReference>
<dbReference type="InterPro" id="IPR050266">
    <property type="entry name" value="AB_hydrolase_sf"/>
</dbReference>
<comment type="caution">
    <text evidence="2">The sequence shown here is derived from an EMBL/GenBank/DDBJ whole genome shotgun (WGS) entry which is preliminary data.</text>
</comment>
<dbReference type="SUPFAM" id="SSF53474">
    <property type="entry name" value="alpha/beta-Hydrolases"/>
    <property type="match status" value="1"/>
</dbReference>
<accession>A0A7W5BAJ8</accession>
<dbReference type="EMBL" id="JACHXD010000006">
    <property type="protein sequence ID" value="MBB3119366.1"/>
    <property type="molecule type" value="Genomic_DNA"/>
</dbReference>
<dbReference type="PANTHER" id="PTHR43798:SF33">
    <property type="entry name" value="HYDROLASE, PUTATIVE (AFU_ORTHOLOGUE AFUA_2G14860)-RELATED"/>
    <property type="match status" value="1"/>
</dbReference>
<evidence type="ECO:0000313" key="2">
    <source>
        <dbReference type="EMBL" id="MBB3119366.1"/>
    </source>
</evidence>